<reference evidence="1 2" key="1">
    <citation type="submission" date="2015-04" db="EMBL/GenBank/DDBJ databases">
        <title>Complete genome sequence of Schizopora paradoxa KUC8140, a cosmopolitan wood degrader in East Asia.</title>
        <authorList>
            <consortium name="DOE Joint Genome Institute"/>
            <person name="Min B."/>
            <person name="Park H."/>
            <person name="Jang Y."/>
            <person name="Kim J.-J."/>
            <person name="Kim K.H."/>
            <person name="Pangilinan J."/>
            <person name="Lipzen A."/>
            <person name="Riley R."/>
            <person name="Grigoriev I.V."/>
            <person name="Spatafora J.W."/>
            <person name="Choi I.-G."/>
        </authorList>
    </citation>
    <scope>NUCLEOTIDE SEQUENCE [LARGE SCALE GENOMIC DNA]</scope>
    <source>
        <strain evidence="1 2">KUC8140</strain>
    </source>
</reference>
<keyword evidence="2" id="KW-1185">Reference proteome</keyword>
<sequence>MARLIATEEIVRSLEAAAKLVHSGEGRLGFALKHSDCESGRNLENLTSSEIFDSKTMRELASNHCQLEYIVQFTKALSDSASELLDRMGRYLDPYYAKLSKGFGSLPNELLGLIFKFRRIALSDQHLWSYLFFRHDTNLDRVLRYMDRCSDHTDVHVVIKDGETTSDIDYIIGIFFKKCMSVASRLRTISLFGNWNEFWVTTNVGNTLGYTLEQLIQHPLSSTHLHQLNLTSDFYYEPGNRRHRYWLSMNTSPPRSFPFKAITSFFLELTFIGRDNFSRQMEDLYVFLSSMPNLSEINLDFINELDADRCRDGPKLVETLLPAVSSFRIYVKDSSVPLIEDWVLTSFMKHLRMPVLERLDVHFKWRHLSTVNSPPMLRAQISEFVCALTPHPTFHQRLKHYTVKLSLPFEDSTGLVSKLREKKVSFELKIHANRTPFVTVLEVTTYGSVQFFLSDEEEAAIQPIQLREVRLIACDNMVQDDLHDMIHSLDAIGAGDALERVVVQNCDFLDDSMAETVMQTRRKSRTG</sequence>
<proteinExistence type="predicted"/>
<organism evidence="1 2">
    <name type="scientific">Schizopora paradoxa</name>
    <dbReference type="NCBI Taxonomy" id="27342"/>
    <lineage>
        <taxon>Eukaryota</taxon>
        <taxon>Fungi</taxon>
        <taxon>Dikarya</taxon>
        <taxon>Basidiomycota</taxon>
        <taxon>Agaricomycotina</taxon>
        <taxon>Agaricomycetes</taxon>
        <taxon>Hymenochaetales</taxon>
        <taxon>Schizoporaceae</taxon>
        <taxon>Schizopora</taxon>
    </lineage>
</organism>
<dbReference type="Proteomes" id="UP000053477">
    <property type="component" value="Unassembled WGS sequence"/>
</dbReference>
<gene>
    <name evidence="1" type="ORF">SCHPADRAFT_1002183</name>
</gene>
<evidence type="ECO:0000313" key="1">
    <source>
        <dbReference type="EMBL" id="KLO06712.1"/>
    </source>
</evidence>
<accession>A0A0H2R5U0</accession>
<dbReference type="AlphaFoldDB" id="A0A0H2R5U0"/>
<evidence type="ECO:0000313" key="2">
    <source>
        <dbReference type="Proteomes" id="UP000053477"/>
    </source>
</evidence>
<dbReference type="InParanoid" id="A0A0H2R5U0"/>
<protein>
    <submittedName>
        <fullName evidence="1">Uncharacterized protein</fullName>
    </submittedName>
</protein>
<dbReference type="EMBL" id="KQ086186">
    <property type="protein sequence ID" value="KLO06712.1"/>
    <property type="molecule type" value="Genomic_DNA"/>
</dbReference>
<dbReference type="OrthoDB" id="3226575at2759"/>
<name>A0A0H2R5U0_9AGAM</name>